<dbReference type="Pfam" id="PF03009">
    <property type="entry name" value="GDPD"/>
    <property type="match status" value="1"/>
</dbReference>
<dbReference type="InterPro" id="IPR017946">
    <property type="entry name" value="PLC-like_Pdiesterase_TIM-brl"/>
</dbReference>
<name>A0ABU7S2X6_9ACTN</name>
<evidence type="ECO:0000313" key="2">
    <source>
        <dbReference type="EMBL" id="MEE6263102.1"/>
    </source>
</evidence>
<keyword evidence="3" id="KW-1185">Reference proteome</keyword>
<dbReference type="Gene3D" id="3.20.20.190">
    <property type="entry name" value="Phosphatidylinositol (PI) phosphodiesterase"/>
    <property type="match status" value="1"/>
</dbReference>
<dbReference type="SUPFAM" id="SSF51695">
    <property type="entry name" value="PLC-like phosphodiesterases"/>
    <property type="match status" value="1"/>
</dbReference>
<dbReference type="Proteomes" id="UP001332243">
    <property type="component" value="Unassembled WGS sequence"/>
</dbReference>
<accession>A0ABU7S2X6</accession>
<protein>
    <submittedName>
        <fullName evidence="2">Glycerophosphodiester phosphodiesterase family protein</fullName>
    </submittedName>
</protein>
<dbReference type="PANTHER" id="PTHR46211">
    <property type="entry name" value="GLYCEROPHOSPHORYL DIESTER PHOSPHODIESTERASE"/>
    <property type="match status" value="1"/>
</dbReference>
<evidence type="ECO:0000313" key="3">
    <source>
        <dbReference type="Proteomes" id="UP001332243"/>
    </source>
</evidence>
<dbReference type="RefSeq" id="WP_331218040.1">
    <property type="nucleotide sequence ID" value="NZ_JAZGQK010000034.1"/>
</dbReference>
<reference evidence="2 3" key="1">
    <citation type="submission" date="2024-01" db="EMBL/GenBank/DDBJ databases">
        <title>Genome insights into Plantactinospora sonchi sp. nov.</title>
        <authorList>
            <person name="Wang L."/>
        </authorList>
    </citation>
    <scope>NUCLEOTIDE SEQUENCE [LARGE SCALE GENOMIC DNA]</scope>
    <source>
        <strain evidence="2 3">NEAU-QY2</strain>
    </source>
</reference>
<evidence type="ECO:0000259" key="1">
    <source>
        <dbReference type="PROSITE" id="PS51704"/>
    </source>
</evidence>
<gene>
    <name evidence="2" type="ORF">V1633_31945</name>
</gene>
<dbReference type="InterPro" id="IPR030395">
    <property type="entry name" value="GP_PDE_dom"/>
</dbReference>
<organism evidence="2 3">
    <name type="scientific">Plantactinospora sonchi</name>
    <dbReference type="NCBI Taxonomy" id="1544735"/>
    <lineage>
        <taxon>Bacteria</taxon>
        <taxon>Bacillati</taxon>
        <taxon>Actinomycetota</taxon>
        <taxon>Actinomycetes</taxon>
        <taxon>Micromonosporales</taxon>
        <taxon>Micromonosporaceae</taxon>
        <taxon>Plantactinospora</taxon>
    </lineage>
</organism>
<sequence length="234" mass="25623">MFLTIAHRGDPLAHRENTMPAFRSAVDKGANTLEFDLRLTRDGRIALLHDARLDRLWGVPAAIADLTLDEVRAAGTDDQRVPTLDELLVAFPETTLLVDLKTDDVVEPAVRELRRHGDAFDRAIFVAARQGGREALVRLRTAEPGARIGLDWTEPVPPPQDLLDAMRPQYFGPRWRVADACGVPAMRERGYRVWVGPLAAEADLAAAYAYGVDGIVSDDITALLRLASPVAAGE</sequence>
<feature type="domain" description="GP-PDE" evidence="1">
    <location>
        <begin position="2"/>
        <end position="227"/>
    </location>
</feature>
<dbReference type="PROSITE" id="PS51704">
    <property type="entry name" value="GP_PDE"/>
    <property type="match status" value="1"/>
</dbReference>
<dbReference type="EMBL" id="JAZGQK010000034">
    <property type="protein sequence ID" value="MEE6263102.1"/>
    <property type="molecule type" value="Genomic_DNA"/>
</dbReference>
<comment type="caution">
    <text evidence="2">The sequence shown here is derived from an EMBL/GenBank/DDBJ whole genome shotgun (WGS) entry which is preliminary data.</text>
</comment>
<proteinExistence type="predicted"/>
<dbReference type="PANTHER" id="PTHR46211:SF1">
    <property type="entry name" value="GLYCEROPHOSPHODIESTER PHOSPHODIESTERASE, CYTOPLASMIC"/>
    <property type="match status" value="1"/>
</dbReference>